<feature type="compositionally biased region" description="Polar residues" evidence="1">
    <location>
        <begin position="83"/>
        <end position="102"/>
    </location>
</feature>
<evidence type="ECO:0000256" key="1">
    <source>
        <dbReference type="SAM" id="MobiDB-lite"/>
    </source>
</evidence>
<protein>
    <submittedName>
        <fullName evidence="2">Uncharacterized protein</fullName>
    </submittedName>
</protein>
<evidence type="ECO:0000313" key="2">
    <source>
        <dbReference type="EMBL" id="KAK7499519.1"/>
    </source>
</evidence>
<dbReference type="EMBL" id="JACVVK020000043">
    <property type="protein sequence ID" value="KAK7499519.1"/>
    <property type="molecule type" value="Genomic_DNA"/>
</dbReference>
<evidence type="ECO:0000313" key="3">
    <source>
        <dbReference type="Proteomes" id="UP001519460"/>
    </source>
</evidence>
<sequence>MYIILRGKVVKNPTQQCSVQCVARLRISSPCLPSVADTPPTASETRDLVVTLCCFPHARRIRQTDYSGQGRPCAGADLHRRQSTTVGVTGDQKSQTHKTQAATRQRIRKDCEFGSAVMKGNRLGIHQRNKNR</sequence>
<keyword evidence="3" id="KW-1185">Reference proteome</keyword>
<dbReference type="Proteomes" id="UP001519460">
    <property type="component" value="Unassembled WGS sequence"/>
</dbReference>
<feature type="region of interest" description="Disordered" evidence="1">
    <location>
        <begin position="65"/>
        <end position="102"/>
    </location>
</feature>
<dbReference type="AlphaFoldDB" id="A0ABD0LJ13"/>
<accession>A0ABD0LJ13</accession>
<name>A0ABD0LJ13_9CAEN</name>
<proteinExistence type="predicted"/>
<reference evidence="2 3" key="1">
    <citation type="journal article" date="2023" name="Sci. Data">
        <title>Genome assembly of the Korean intertidal mud-creeper Batillaria attramentaria.</title>
        <authorList>
            <person name="Patra A.K."/>
            <person name="Ho P.T."/>
            <person name="Jun S."/>
            <person name="Lee S.J."/>
            <person name="Kim Y."/>
            <person name="Won Y.J."/>
        </authorList>
    </citation>
    <scope>NUCLEOTIDE SEQUENCE [LARGE SCALE GENOMIC DNA]</scope>
    <source>
        <strain evidence="2">Wonlab-2016</strain>
    </source>
</reference>
<gene>
    <name evidence="2" type="ORF">BaRGS_00009171</name>
</gene>
<organism evidence="2 3">
    <name type="scientific">Batillaria attramentaria</name>
    <dbReference type="NCBI Taxonomy" id="370345"/>
    <lineage>
        <taxon>Eukaryota</taxon>
        <taxon>Metazoa</taxon>
        <taxon>Spiralia</taxon>
        <taxon>Lophotrochozoa</taxon>
        <taxon>Mollusca</taxon>
        <taxon>Gastropoda</taxon>
        <taxon>Caenogastropoda</taxon>
        <taxon>Sorbeoconcha</taxon>
        <taxon>Cerithioidea</taxon>
        <taxon>Batillariidae</taxon>
        <taxon>Batillaria</taxon>
    </lineage>
</organism>
<comment type="caution">
    <text evidence="2">The sequence shown here is derived from an EMBL/GenBank/DDBJ whole genome shotgun (WGS) entry which is preliminary data.</text>
</comment>